<gene>
    <name evidence="7" type="ORF">SAMN05444278_11035</name>
</gene>
<dbReference type="SUPFAM" id="SSF111369">
    <property type="entry name" value="HlyD-like secretion proteins"/>
    <property type="match status" value="1"/>
</dbReference>
<dbReference type="Pfam" id="PF25989">
    <property type="entry name" value="YknX_C"/>
    <property type="match status" value="1"/>
</dbReference>
<dbReference type="Proteomes" id="UP000184462">
    <property type="component" value="Unassembled WGS sequence"/>
</dbReference>
<dbReference type="EMBL" id="FQTW01000010">
    <property type="protein sequence ID" value="SHE96200.1"/>
    <property type="molecule type" value="Genomic_DNA"/>
</dbReference>
<organism evidence="7 8">
    <name type="scientific">Psychroflexus salarius</name>
    <dbReference type="NCBI Taxonomy" id="1155689"/>
    <lineage>
        <taxon>Bacteria</taxon>
        <taxon>Pseudomonadati</taxon>
        <taxon>Bacteroidota</taxon>
        <taxon>Flavobacteriia</taxon>
        <taxon>Flavobacteriales</taxon>
        <taxon>Flavobacteriaceae</taxon>
        <taxon>Psychroflexus</taxon>
    </lineage>
</organism>
<accession>A0A1M4XS28</accession>
<dbReference type="Pfam" id="PF25954">
    <property type="entry name" value="Beta-barrel_RND_2"/>
    <property type="match status" value="1"/>
</dbReference>
<keyword evidence="2" id="KW-0175">Coiled coil</keyword>
<reference evidence="7 8" key="1">
    <citation type="submission" date="2016-11" db="EMBL/GenBank/DDBJ databases">
        <authorList>
            <person name="Jaros S."/>
            <person name="Januszkiewicz K."/>
            <person name="Wedrychowicz H."/>
        </authorList>
    </citation>
    <scope>NUCLEOTIDE SEQUENCE [LARGE SCALE GENOMIC DNA]</scope>
    <source>
        <strain evidence="7 8">DSM 25661</strain>
    </source>
</reference>
<dbReference type="Gene3D" id="1.10.287.470">
    <property type="entry name" value="Helix hairpin bin"/>
    <property type="match status" value="1"/>
</dbReference>
<evidence type="ECO:0000256" key="2">
    <source>
        <dbReference type="SAM" id="Coils"/>
    </source>
</evidence>
<evidence type="ECO:0000313" key="7">
    <source>
        <dbReference type="EMBL" id="SHE96200.1"/>
    </source>
</evidence>
<dbReference type="GO" id="GO:0015562">
    <property type="term" value="F:efflux transmembrane transporter activity"/>
    <property type="evidence" value="ECO:0007669"/>
    <property type="project" value="TreeGrafter"/>
</dbReference>
<proteinExistence type="inferred from homology"/>
<dbReference type="PANTHER" id="PTHR30469">
    <property type="entry name" value="MULTIDRUG RESISTANCE PROTEIN MDTA"/>
    <property type="match status" value="1"/>
</dbReference>
<dbReference type="Gene3D" id="2.40.30.170">
    <property type="match status" value="1"/>
</dbReference>
<dbReference type="STRING" id="1155689.SAMN05444278_11035"/>
<dbReference type="PROSITE" id="PS51257">
    <property type="entry name" value="PROKAR_LIPOPROTEIN"/>
    <property type="match status" value="1"/>
</dbReference>
<evidence type="ECO:0000256" key="1">
    <source>
        <dbReference type="ARBA" id="ARBA00009477"/>
    </source>
</evidence>
<dbReference type="InterPro" id="IPR058637">
    <property type="entry name" value="YknX-like_C"/>
</dbReference>
<feature type="domain" description="CzcB-like alpha-helical hairpin" evidence="3">
    <location>
        <begin position="138"/>
        <end position="193"/>
    </location>
</feature>
<feature type="coiled-coil region" evidence="2">
    <location>
        <begin position="42"/>
        <end position="69"/>
    </location>
</feature>
<dbReference type="AlphaFoldDB" id="A0A1M4XS28"/>
<dbReference type="InterPro" id="IPR058792">
    <property type="entry name" value="Beta-barrel_RND_2"/>
</dbReference>
<name>A0A1M4XS28_9FLAO</name>
<evidence type="ECO:0000313" key="8">
    <source>
        <dbReference type="Proteomes" id="UP000184462"/>
    </source>
</evidence>
<evidence type="ECO:0000259" key="5">
    <source>
        <dbReference type="Pfam" id="PF25973"/>
    </source>
</evidence>
<dbReference type="InterPro" id="IPR006143">
    <property type="entry name" value="RND_pump_MFP"/>
</dbReference>
<protein>
    <submittedName>
        <fullName evidence="7">RND family efflux transporter, MFP subunit</fullName>
    </submittedName>
</protein>
<dbReference type="Pfam" id="PF25973">
    <property type="entry name" value="BSH_CzcB"/>
    <property type="match status" value="1"/>
</dbReference>
<dbReference type="Gene3D" id="2.40.50.100">
    <property type="match status" value="1"/>
</dbReference>
<evidence type="ECO:0000259" key="3">
    <source>
        <dbReference type="Pfam" id="PF25893"/>
    </source>
</evidence>
<feature type="coiled-coil region" evidence="2">
    <location>
        <begin position="137"/>
        <end position="198"/>
    </location>
</feature>
<dbReference type="Gene3D" id="2.40.420.20">
    <property type="match status" value="1"/>
</dbReference>
<evidence type="ECO:0000259" key="6">
    <source>
        <dbReference type="Pfam" id="PF25989"/>
    </source>
</evidence>
<dbReference type="OrthoDB" id="9806939at2"/>
<dbReference type="InterPro" id="IPR058648">
    <property type="entry name" value="HH_CzcB-like"/>
</dbReference>
<dbReference type="GO" id="GO:1990281">
    <property type="term" value="C:efflux pump complex"/>
    <property type="evidence" value="ECO:0007669"/>
    <property type="project" value="TreeGrafter"/>
</dbReference>
<feature type="domain" description="YknX-like C-terminal permuted SH3-like" evidence="6">
    <location>
        <begin position="340"/>
        <end position="385"/>
    </location>
</feature>
<evidence type="ECO:0000259" key="4">
    <source>
        <dbReference type="Pfam" id="PF25954"/>
    </source>
</evidence>
<comment type="similarity">
    <text evidence="1">Belongs to the membrane fusion protein (MFP) (TC 8.A.1) family.</text>
</comment>
<dbReference type="Pfam" id="PF25893">
    <property type="entry name" value="HH_CzcB"/>
    <property type="match status" value="1"/>
</dbReference>
<dbReference type="RefSeq" id="WP_073193578.1">
    <property type="nucleotide sequence ID" value="NZ_FQTW01000010.1"/>
</dbReference>
<dbReference type="NCBIfam" id="TIGR01730">
    <property type="entry name" value="RND_mfp"/>
    <property type="match status" value="1"/>
</dbReference>
<keyword evidence="8" id="KW-1185">Reference proteome</keyword>
<feature type="domain" description="CusB-like beta-barrel" evidence="4">
    <location>
        <begin position="234"/>
        <end position="306"/>
    </location>
</feature>
<sequence>MKNLINISLLSLLLITASCNEKQQTVEEVINSNDVELMRQKRTELSTQQRQLNASIEKLNQKIESFEEANSYSLVEVNQVDTTTFNHYVEVQGDVQTDENILIYPEFSGVLEEIYVSEGDQVSKGQLLAKIDDGGLSDQLQELKTQLELSKTRFERQSRLWEQNIGSEIQYLEAETAFKSMQENVKRLQEQLNKTKIRAPFAGKIDQKLTDQGEVVSPGMSPVFRLINLKEMYISAEVPEQYLSAISLNTSVEVSLTAVNEVFSAQVIQISDYINPANRKFSIKISIPSGKEVIKPNLMAKVKINDYRRKNTIVVKESIMQETASGEQVIYVFQPEKDNVGKAKKVQVEIGKSYNGFTEIKNGLKAGQYVITSGSRSVRDGEKVRIETPLK</sequence>
<dbReference type="PANTHER" id="PTHR30469:SF15">
    <property type="entry name" value="HLYD FAMILY OF SECRETION PROTEINS"/>
    <property type="match status" value="1"/>
</dbReference>
<feature type="domain" description="CzcB-like barrel-sandwich hybrid" evidence="5">
    <location>
        <begin position="103"/>
        <end position="218"/>
    </location>
</feature>
<dbReference type="InterPro" id="IPR058647">
    <property type="entry name" value="BSH_CzcB-like"/>
</dbReference>